<dbReference type="InterPro" id="IPR023862">
    <property type="entry name" value="CHP03960_rSAM"/>
</dbReference>
<dbReference type="PANTHER" id="PTHR42731">
    <property type="entry name" value="SLL1084 PROTEIN"/>
    <property type="match status" value="1"/>
</dbReference>
<dbReference type="GO" id="GO:0003824">
    <property type="term" value="F:catalytic activity"/>
    <property type="evidence" value="ECO:0007669"/>
    <property type="project" value="InterPro"/>
</dbReference>
<comment type="caution">
    <text evidence="2">The sequence shown here is derived from an EMBL/GenBank/DDBJ whole genome shotgun (WGS) entry which is preliminary data.</text>
</comment>
<dbReference type="InterPro" id="IPR045784">
    <property type="entry name" value="Radical_SAM_N2"/>
</dbReference>
<sequence>MFSRNELYEKILTRVRKPSQYIDREFNSIHKDPAQCKVKIALVFPDLYEIGMCNLGIQILYHIVNDMPQAVAERVFAPWVDMEEEMRHHHISLLSLESRTPVREFDIVGFSIQHELCFTTVLNLIDLAGLAVRASHRSEADPLVIAGGPATFNPEPLAPFMDAFAIGDGEELIQEIVQVVEKSKEENWSRGKILENLAHLEGIYIPSDFEVTYREEGTIASIKPLSSRKMVHKRLLKDLNVFPSPGSPIVPHTEVIHDRCNIEIMRGCTHGCRFCQAGIIYRPVRERSAQKLIHLSRETLQSTGYDELSLASLSTSDYSSIHEVLRQILRDHETPTLSVSLPSLRTDSFSVYLAEKVQEGGRSGLTFAPEAGTQRLRNIINKNISQEDIEKCMEVAFRQGWRKIKLYFMVGLPYETHEDVEGIVDLVKKIETLAREVLPPSEARKIQLTVNISPLCTKSHTPFQWTAQNSLEEIRNKQRFLREKLKSRRVKLKWHNPEASLVEGVLARGDRRVAEAVEAAWQKGCRFDGWSEQFSLAPWLEAFAEKGIDPEFYVTRERAEEETLPWDHLDCGVSRSFLLEEYHKAKEGEKTLDCRWHGCYDCGLCGDFGCANILDRLCEGKEPQRQGKEPPSPAEPLRSRIRDRDKFKVRIRFTKRDEARFLSQLDMVRLFSRVVRRAALPILYSQGFNPRPQISFGPPPPVGVESEGEYADLMLARPISPRELVARLNQNLIAGVQVLQAQIIDPKARSLMSRIEVADYTIEVRLDGASSGMATKDGPQKEKLEKFVTSLTKLSDKVIAARLQSLSGSTALLRILGRAGSQGSFKPFELPDLWKEKFTEEGLVLEKVKRVGLYYYRGGELKDLFEI</sequence>
<dbReference type="InterPro" id="IPR006638">
    <property type="entry name" value="Elp3/MiaA/NifB-like_rSAM"/>
</dbReference>
<dbReference type="CDD" id="cd01335">
    <property type="entry name" value="Radical_SAM"/>
    <property type="match status" value="1"/>
</dbReference>
<evidence type="ECO:0000313" key="2">
    <source>
        <dbReference type="EMBL" id="GFP24658.1"/>
    </source>
</evidence>
<name>A0A6V8NWM3_9ACTN</name>
<evidence type="ECO:0000313" key="3">
    <source>
        <dbReference type="EMBL" id="GFP34675.1"/>
    </source>
</evidence>
<dbReference type="SMART" id="SM00729">
    <property type="entry name" value="Elp3"/>
    <property type="match status" value="1"/>
</dbReference>
<dbReference type="SFLD" id="SFLDG01082">
    <property type="entry name" value="B12-binding_domain_containing"/>
    <property type="match status" value="1"/>
</dbReference>
<accession>A0A6V8NWM3</accession>
<feature type="domain" description="Radical SAM core" evidence="1">
    <location>
        <begin position="254"/>
        <end position="496"/>
    </location>
</feature>
<dbReference type="Gene3D" id="3.80.30.20">
    <property type="entry name" value="tm_1862 like domain"/>
    <property type="match status" value="1"/>
</dbReference>
<dbReference type="SUPFAM" id="SSF102114">
    <property type="entry name" value="Radical SAM enzymes"/>
    <property type="match status" value="1"/>
</dbReference>
<dbReference type="Proteomes" id="UP000576480">
    <property type="component" value="Unassembled WGS sequence"/>
</dbReference>
<dbReference type="Pfam" id="PF04055">
    <property type="entry name" value="Radical_SAM"/>
    <property type="match status" value="1"/>
</dbReference>
<evidence type="ECO:0000259" key="1">
    <source>
        <dbReference type="PROSITE" id="PS51918"/>
    </source>
</evidence>
<dbReference type="Proteomes" id="UP000543224">
    <property type="component" value="Unassembled WGS sequence"/>
</dbReference>
<reference evidence="4 5" key="1">
    <citation type="journal article" date="2020" name="Front. Microbiol.">
        <title>Single-cell genomics of novel Actinobacteria with the Wood-Ljungdahl pathway discovered in a serpentinizing system.</title>
        <authorList>
            <person name="Merino N."/>
            <person name="Kawai M."/>
            <person name="Boyd E.S."/>
            <person name="Colman D.R."/>
            <person name="McGlynn S.E."/>
            <person name="Nealson K.H."/>
            <person name="Kurokawa K."/>
            <person name="Hongoh Y."/>
        </authorList>
    </citation>
    <scope>NUCLEOTIDE SEQUENCE [LARGE SCALE GENOMIC DNA]</scope>
    <source>
        <strain evidence="2 4">S25</strain>
        <strain evidence="3 5">S43</strain>
    </source>
</reference>
<dbReference type="AlphaFoldDB" id="A0A6V8NWM3"/>
<dbReference type="Pfam" id="PF10105">
    <property type="entry name" value="DUF2344"/>
    <property type="match status" value="1"/>
</dbReference>
<dbReference type="NCBIfam" id="TIGR03936">
    <property type="entry name" value="sam_1_link_chp"/>
    <property type="match status" value="1"/>
</dbReference>
<dbReference type="PANTHER" id="PTHR42731:SF1">
    <property type="entry name" value="RADICAL SAM DOMAIN PROTEIN"/>
    <property type="match status" value="1"/>
</dbReference>
<dbReference type="RefSeq" id="WP_176229409.1">
    <property type="nucleotide sequence ID" value="NZ_BLSB01000016.1"/>
</dbReference>
<dbReference type="SFLD" id="SFLDS00029">
    <property type="entry name" value="Radical_SAM"/>
    <property type="match status" value="1"/>
</dbReference>
<dbReference type="NCBIfam" id="TIGR03960">
    <property type="entry name" value="rSAM_fuse_unch"/>
    <property type="match status" value="1"/>
</dbReference>
<organism evidence="2 4">
    <name type="scientific">Candidatus Hakubella thermalkaliphila</name>
    <dbReference type="NCBI Taxonomy" id="2754717"/>
    <lineage>
        <taxon>Bacteria</taxon>
        <taxon>Bacillati</taxon>
        <taxon>Actinomycetota</taxon>
        <taxon>Actinomycetota incertae sedis</taxon>
        <taxon>Candidatus Hakubellales</taxon>
        <taxon>Candidatus Hakubellaceae</taxon>
        <taxon>Candidatus Hakubella</taxon>
    </lineage>
</organism>
<evidence type="ECO:0000313" key="5">
    <source>
        <dbReference type="Proteomes" id="UP000576480"/>
    </source>
</evidence>
<evidence type="ECO:0000313" key="4">
    <source>
        <dbReference type="Proteomes" id="UP000543224"/>
    </source>
</evidence>
<dbReference type="EMBL" id="BLRX01000006">
    <property type="protein sequence ID" value="GFP24658.1"/>
    <property type="molecule type" value="Genomic_DNA"/>
</dbReference>
<dbReference type="InterPro" id="IPR058240">
    <property type="entry name" value="rSAM_sf"/>
</dbReference>
<dbReference type="InterPro" id="IPR007197">
    <property type="entry name" value="rSAM"/>
</dbReference>
<protein>
    <recommendedName>
        <fullName evidence="1">Radical SAM core domain-containing protein</fullName>
    </recommendedName>
</protein>
<gene>
    <name evidence="2" type="ORF">HKBW3S25_00096</name>
    <name evidence="3" type="ORF">HKBW3S43_00467</name>
</gene>
<proteinExistence type="predicted"/>
<dbReference type="Pfam" id="PF19864">
    <property type="entry name" value="Radical_SAM_N2"/>
    <property type="match status" value="1"/>
</dbReference>
<dbReference type="InterPro" id="IPR023404">
    <property type="entry name" value="rSAM_horseshoe"/>
</dbReference>
<dbReference type="PROSITE" id="PS51918">
    <property type="entry name" value="RADICAL_SAM"/>
    <property type="match status" value="1"/>
</dbReference>
<dbReference type="GO" id="GO:0051536">
    <property type="term" value="F:iron-sulfur cluster binding"/>
    <property type="evidence" value="ECO:0007669"/>
    <property type="project" value="InterPro"/>
</dbReference>
<dbReference type="EMBL" id="BLSB01000016">
    <property type="protein sequence ID" value="GFP34675.1"/>
    <property type="molecule type" value="Genomic_DNA"/>
</dbReference>
<dbReference type="InterPro" id="IPR018768">
    <property type="entry name" value="DUF2344"/>
</dbReference>